<proteinExistence type="predicted"/>
<evidence type="ECO:0000313" key="3">
    <source>
        <dbReference type="Proteomes" id="UP000027120"/>
    </source>
</evidence>
<name>A0A067DZY4_CITSI</name>
<gene>
    <name evidence="2" type="ORF">CISIN_1g039684mg</name>
</gene>
<keyword evidence="3" id="KW-1185">Reference proteome</keyword>
<dbReference type="AlphaFoldDB" id="A0A067DZY4"/>
<organism evidence="2 3">
    <name type="scientific">Citrus sinensis</name>
    <name type="common">Sweet orange</name>
    <name type="synonym">Citrus aurantium var. sinensis</name>
    <dbReference type="NCBI Taxonomy" id="2711"/>
    <lineage>
        <taxon>Eukaryota</taxon>
        <taxon>Viridiplantae</taxon>
        <taxon>Streptophyta</taxon>
        <taxon>Embryophyta</taxon>
        <taxon>Tracheophyta</taxon>
        <taxon>Spermatophyta</taxon>
        <taxon>Magnoliopsida</taxon>
        <taxon>eudicotyledons</taxon>
        <taxon>Gunneridae</taxon>
        <taxon>Pentapetalae</taxon>
        <taxon>rosids</taxon>
        <taxon>malvids</taxon>
        <taxon>Sapindales</taxon>
        <taxon>Rutaceae</taxon>
        <taxon>Aurantioideae</taxon>
        <taxon>Citrus</taxon>
    </lineage>
</organism>
<dbReference type="EMBL" id="KK785188">
    <property type="protein sequence ID" value="KDO47160.1"/>
    <property type="molecule type" value="Genomic_DNA"/>
</dbReference>
<sequence>MGRIRKILINTSLSQISSPLSFKAQTQSFQNSTQQPKFGLLLAGLMELESDQVVVEERRLGGGAADLVPCSSRSVDRNRITILAEPWLQATGFVAVGGGFQVESKGGRRLWVDDAPVGSGLLTAASCLSACAVVPYAVVKLLFVMAFVCGS</sequence>
<dbReference type="Proteomes" id="UP000027120">
    <property type="component" value="Unassembled WGS sequence"/>
</dbReference>
<reference evidence="2 3" key="1">
    <citation type="submission" date="2014-04" db="EMBL/GenBank/DDBJ databases">
        <authorList>
            <consortium name="International Citrus Genome Consortium"/>
            <person name="Gmitter F."/>
            <person name="Chen C."/>
            <person name="Farmerie W."/>
            <person name="Harkins T."/>
            <person name="Desany B."/>
            <person name="Mohiuddin M."/>
            <person name="Kodira C."/>
            <person name="Borodovsky M."/>
            <person name="Lomsadze A."/>
            <person name="Burns P."/>
            <person name="Jenkins J."/>
            <person name="Prochnik S."/>
            <person name="Shu S."/>
            <person name="Chapman J."/>
            <person name="Pitluck S."/>
            <person name="Schmutz J."/>
            <person name="Rokhsar D."/>
        </authorList>
    </citation>
    <scope>NUCLEOTIDE SEQUENCE</scope>
</reference>
<evidence type="ECO:0000313" key="2">
    <source>
        <dbReference type="EMBL" id="KDO47160.1"/>
    </source>
</evidence>
<accession>A0A067DZY4</accession>
<evidence type="ECO:0000256" key="1">
    <source>
        <dbReference type="SAM" id="Phobius"/>
    </source>
</evidence>
<protein>
    <submittedName>
        <fullName evidence="2">Uncharacterized protein</fullName>
    </submittedName>
</protein>
<keyword evidence="1" id="KW-1133">Transmembrane helix</keyword>
<feature type="transmembrane region" description="Helical" evidence="1">
    <location>
        <begin position="122"/>
        <end position="148"/>
    </location>
</feature>
<keyword evidence="1" id="KW-0812">Transmembrane</keyword>
<keyword evidence="1" id="KW-0472">Membrane</keyword>